<dbReference type="EMBL" id="JAGSOI010000004">
    <property type="protein sequence ID" value="MCM1985723.1"/>
    <property type="molecule type" value="Genomic_DNA"/>
</dbReference>
<dbReference type="CDD" id="cd17473">
    <property type="entry name" value="MFS_arabinose_efflux_permease_like"/>
    <property type="match status" value="1"/>
</dbReference>
<dbReference type="PANTHER" id="PTHR43124">
    <property type="entry name" value="PURINE EFFLUX PUMP PBUE"/>
    <property type="match status" value="1"/>
</dbReference>
<evidence type="ECO:0000256" key="6">
    <source>
        <dbReference type="SAM" id="Phobius"/>
    </source>
</evidence>
<dbReference type="Gene3D" id="1.20.1250.20">
    <property type="entry name" value="MFS general substrate transporter like domains"/>
    <property type="match status" value="1"/>
</dbReference>
<evidence type="ECO:0000259" key="7">
    <source>
        <dbReference type="PROSITE" id="PS50850"/>
    </source>
</evidence>
<feature type="transmembrane region" description="Helical" evidence="6">
    <location>
        <begin position="162"/>
        <end position="179"/>
    </location>
</feature>
<feature type="transmembrane region" description="Helical" evidence="6">
    <location>
        <begin position="98"/>
        <end position="123"/>
    </location>
</feature>
<dbReference type="AlphaFoldDB" id="A0A9E5DAT2"/>
<comment type="subcellular location">
    <subcellularLocation>
        <location evidence="1">Cell membrane</location>
        <topology evidence="1">Multi-pass membrane protein</topology>
    </subcellularLocation>
</comment>
<dbReference type="PROSITE" id="PS50850">
    <property type="entry name" value="MFS"/>
    <property type="match status" value="1"/>
</dbReference>
<feature type="transmembrane region" description="Helical" evidence="6">
    <location>
        <begin position="206"/>
        <end position="229"/>
    </location>
</feature>
<dbReference type="PRINTS" id="PR01036">
    <property type="entry name" value="TCRTETB"/>
</dbReference>
<gene>
    <name evidence="8" type="ORF">KDK67_01615</name>
</gene>
<organism evidence="8 9">
    <name type="scientific">Methanococcoides seepicolus</name>
    <dbReference type="NCBI Taxonomy" id="2828780"/>
    <lineage>
        <taxon>Archaea</taxon>
        <taxon>Methanobacteriati</taxon>
        <taxon>Methanobacteriota</taxon>
        <taxon>Stenosarchaea group</taxon>
        <taxon>Methanomicrobia</taxon>
        <taxon>Methanosarcinales</taxon>
        <taxon>Methanosarcinaceae</taxon>
        <taxon>Methanococcoides</taxon>
    </lineage>
</organism>
<evidence type="ECO:0000256" key="1">
    <source>
        <dbReference type="ARBA" id="ARBA00004651"/>
    </source>
</evidence>
<feature type="transmembrane region" description="Helical" evidence="6">
    <location>
        <begin position="72"/>
        <end position="92"/>
    </location>
</feature>
<dbReference type="InterPro" id="IPR011701">
    <property type="entry name" value="MFS"/>
</dbReference>
<dbReference type="GO" id="GO:0022857">
    <property type="term" value="F:transmembrane transporter activity"/>
    <property type="evidence" value="ECO:0007669"/>
    <property type="project" value="InterPro"/>
</dbReference>
<reference evidence="8" key="1">
    <citation type="journal article" date="2021" name="mSystems">
        <title>Bacteria and Archaea Synergistically Convert Glycine Betaine to Biogenic Methane in the Formosa Cold Seep of the South China Sea.</title>
        <authorList>
            <person name="Li L."/>
            <person name="Zhang W."/>
            <person name="Zhang S."/>
            <person name="Song L."/>
            <person name="Sun Q."/>
            <person name="Zhang H."/>
            <person name="Xiang H."/>
            <person name="Dong X."/>
        </authorList>
    </citation>
    <scope>NUCLEOTIDE SEQUENCE</scope>
    <source>
        <strain evidence="8">LLY</strain>
    </source>
</reference>
<dbReference type="InterPro" id="IPR050189">
    <property type="entry name" value="MFS_Efflux_Transporters"/>
</dbReference>
<keyword evidence="4 6" id="KW-1133">Transmembrane helix</keyword>
<evidence type="ECO:0000313" key="9">
    <source>
        <dbReference type="Proteomes" id="UP001056766"/>
    </source>
</evidence>
<feature type="transmembrane region" description="Helical" evidence="6">
    <location>
        <begin position="339"/>
        <end position="356"/>
    </location>
</feature>
<feature type="transmembrane region" description="Helical" evidence="6">
    <location>
        <begin position="46"/>
        <end position="65"/>
    </location>
</feature>
<evidence type="ECO:0000256" key="2">
    <source>
        <dbReference type="ARBA" id="ARBA00022475"/>
    </source>
</evidence>
<evidence type="ECO:0000313" key="8">
    <source>
        <dbReference type="EMBL" id="MCM1985723.1"/>
    </source>
</evidence>
<dbReference type="InterPro" id="IPR020846">
    <property type="entry name" value="MFS_dom"/>
</dbReference>
<dbReference type="PANTHER" id="PTHR43124:SF3">
    <property type="entry name" value="CHLORAMPHENICOL EFFLUX PUMP RV0191"/>
    <property type="match status" value="1"/>
</dbReference>
<protein>
    <submittedName>
        <fullName evidence="8">MFS transporter</fullName>
    </submittedName>
</protein>
<proteinExistence type="predicted"/>
<reference evidence="8" key="2">
    <citation type="submission" date="2021-04" db="EMBL/GenBank/DDBJ databases">
        <authorList>
            <person name="Dong X."/>
        </authorList>
    </citation>
    <scope>NUCLEOTIDE SEQUENCE</scope>
    <source>
        <strain evidence="8">LLY</strain>
    </source>
</reference>
<dbReference type="GO" id="GO:0005886">
    <property type="term" value="C:plasma membrane"/>
    <property type="evidence" value="ECO:0007669"/>
    <property type="project" value="UniProtKB-SubCell"/>
</dbReference>
<feature type="transmembrane region" description="Helical" evidence="6">
    <location>
        <begin position="362"/>
        <end position="383"/>
    </location>
</feature>
<evidence type="ECO:0000256" key="5">
    <source>
        <dbReference type="ARBA" id="ARBA00023136"/>
    </source>
</evidence>
<dbReference type="InterPro" id="IPR036259">
    <property type="entry name" value="MFS_trans_sf"/>
</dbReference>
<evidence type="ECO:0000256" key="4">
    <source>
        <dbReference type="ARBA" id="ARBA00022989"/>
    </source>
</evidence>
<keyword evidence="5 6" id="KW-0472">Membrane</keyword>
<keyword evidence="9" id="KW-1185">Reference proteome</keyword>
<feature type="transmembrane region" description="Helical" evidence="6">
    <location>
        <begin position="135"/>
        <end position="156"/>
    </location>
</feature>
<feature type="transmembrane region" description="Helical" evidence="6">
    <location>
        <begin position="235"/>
        <end position="257"/>
    </location>
</feature>
<dbReference type="Pfam" id="PF07690">
    <property type="entry name" value="MFS_1"/>
    <property type="match status" value="1"/>
</dbReference>
<sequence length="384" mass="41517">MQFKPYHLAFLAATAFFAMAGGAILAPVLPQMVGPLGRMPHEVAQLMTVYTISTAIFSLVIGHFVDRVNRKTILVPCLVLNGLMGYFSFFAMDLETLLVLRFVQGIGIAGMMSLIMLVIGDVYEGLDRIQSMGRISMAIAIGSVTAPLIGGGLATVGWNYPFLFYVLSLPFALLVWVLLPETKDPGHHENAKGLGEALRALKDKRIAYTVFLSFAIFFLLFSIVVYIPFMLQEVFGFAAKEAGLVLSIQGFAIILVASNIKKLATRLSLPVLIGSGFILMGVPIFLISLNVQLPVLFLLLLFFGAGFGLAQASIDSQIIQISPARARGGVLSIHNTMKYLGQSAAPVLLGVVLLYFGLQTVFLLAGIFGLIVAVTTFAVRGWFD</sequence>
<evidence type="ECO:0000256" key="3">
    <source>
        <dbReference type="ARBA" id="ARBA00022692"/>
    </source>
</evidence>
<feature type="transmembrane region" description="Helical" evidence="6">
    <location>
        <begin position="269"/>
        <end position="289"/>
    </location>
</feature>
<feature type="transmembrane region" description="Helical" evidence="6">
    <location>
        <begin position="295"/>
        <end position="318"/>
    </location>
</feature>
<dbReference type="Proteomes" id="UP001056766">
    <property type="component" value="Unassembled WGS sequence"/>
</dbReference>
<name>A0A9E5DAT2_9EURY</name>
<dbReference type="RefSeq" id="WP_250867102.1">
    <property type="nucleotide sequence ID" value="NZ_JAGSOI010000004.1"/>
</dbReference>
<accession>A0A9E5DAT2</accession>
<feature type="domain" description="Major facilitator superfamily (MFS) profile" evidence="7">
    <location>
        <begin position="7"/>
        <end position="384"/>
    </location>
</feature>
<keyword evidence="3 6" id="KW-0812">Transmembrane</keyword>
<keyword evidence="2" id="KW-1003">Cell membrane</keyword>
<comment type="caution">
    <text evidence="8">The sequence shown here is derived from an EMBL/GenBank/DDBJ whole genome shotgun (WGS) entry which is preliminary data.</text>
</comment>
<dbReference type="SUPFAM" id="SSF103473">
    <property type="entry name" value="MFS general substrate transporter"/>
    <property type="match status" value="1"/>
</dbReference>